<dbReference type="EMBL" id="LT554895">
    <property type="protein sequence ID" value="SAM08433.1"/>
    <property type="molecule type" value="Genomic_DNA"/>
</dbReference>
<reference evidence="13" key="1">
    <citation type="submission" date="2016-04" db="EMBL/GenBank/DDBJ databases">
        <authorList>
            <person name="Evans L.H."/>
            <person name="Alamgir A."/>
            <person name="Owens N."/>
            <person name="Weber N.D."/>
            <person name="Virtaneva K."/>
            <person name="Barbian K."/>
            <person name="Babar A."/>
            <person name="Rosenke K."/>
        </authorList>
    </citation>
    <scope>NUCLEOTIDE SEQUENCE [LARGE SCALE GENOMIC DNA]</scope>
    <source>
        <strain evidence="13">CBS 101.48</strain>
    </source>
</reference>
<dbReference type="AlphaFoldDB" id="A0A163KIZ7"/>
<dbReference type="GO" id="GO:0016020">
    <property type="term" value="C:membrane"/>
    <property type="evidence" value="ECO:0007669"/>
    <property type="project" value="UniProtKB-SubCell"/>
</dbReference>
<dbReference type="PANTHER" id="PTHR22936:SF69">
    <property type="entry name" value="RHOMBOID-LIKE PROTEIN"/>
    <property type="match status" value="1"/>
</dbReference>
<evidence type="ECO:0000256" key="9">
    <source>
        <dbReference type="ARBA" id="ARBA00023136"/>
    </source>
</evidence>
<evidence type="ECO:0000256" key="2">
    <source>
        <dbReference type="ARBA" id="ARBA00004141"/>
    </source>
</evidence>
<dbReference type="Proteomes" id="UP000078561">
    <property type="component" value="Unassembled WGS sequence"/>
</dbReference>
<dbReference type="SUPFAM" id="SSF144091">
    <property type="entry name" value="Rhomboid-like"/>
    <property type="match status" value="1"/>
</dbReference>
<keyword evidence="8 10" id="KW-1133">Transmembrane helix</keyword>
<evidence type="ECO:0000256" key="3">
    <source>
        <dbReference type="ARBA" id="ARBA00009045"/>
    </source>
</evidence>
<dbReference type="Pfam" id="PF01694">
    <property type="entry name" value="Rhomboid"/>
    <property type="match status" value="1"/>
</dbReference>
<comment type="function">
    <text evidence="10">Serine protease involved in intramembrane proteolysis.</text>
</comment>
<dbReference type="InterPro" id="IPR022764">
    <property type="entry name" value="Peptidase_S54_rhomboid_dom"/>
</dbReference>
<evidence type="ECO:0000256" key="8">
    <source>
        <dbReference type="ARBA" id="ARBA00022989"/>
    </source>
</evidence>
<proteinExistence type="inferred from homology"/>
<dbReference type="EC" id="3.4.21.105" evidence="10"/>
<feature type="transmembrane region" description="Helical" evidence="10">
    <location>
        <begin position="324"/>
        <end position="348"/>
    </location>
</feature>
<feature type="compositionally biased region" description="Pro residues" evidence="11">
    <location>
        <begin position="172"/>
        <end position="182"/>
    </location>
</feature>
<evidence type="ECO:0000256" key="6">
    <source>
        <dbReference type="ARBA" id="ARBA00022801"/>
    </source>
</evidence>
<evidence type="ECO:0000313" key="14">
    <source>
        <dbReference type="Proteomes" id="UP000078561"/>
    </source>
</evidence>
<keyword evidence="9 10" id="KW-0472">Membrane</keyword>
<evidence type="ECO:0000259" key="12">
    <source>
        <dbReference type="Pfam" id="PF01694"/>
    </source>
</evidence>
<evidence type="ECO:0000256" key="1">
    <source>
        <dbReference type="ARBA" id="ARBA00000156"/>
    </source>
</evidence>
<comment type="similarity">
    <text evidence="3 10">Belongs to the peptidase S54 family.</text>
</comment>
<dbReference type="InterPro" id="IPR002610">
    <property type="entry name" value="Peptidase_S54_rhomboid-like"/>
</dbReference>
<feature type="region of interest" description="Disordered" evidence="11">
    <location>
        <begin position="1"/>
        <end position="20"/>
    </location>
</feature>
<feature type="transmembrane region" description="Helical" evidence="10">
    <location>
        <begin position="416"/>
        <end position="433"/>
    </location>
</feature>
<dbReference type="OrthoDB" id="2280681at2759"/>
<feature type="transmembrane region" description="Helical" evidence="10">
    <location>
        <begin position="204"/>
        <end position="225"/>
    </location>
</feature>
<evidence type="ECO:0000256" key="11">
    <source>
        <dbReference type="SAM" id="MobiDB-lite"/>
    </source>
</evidence>
<evidence type="ECO:0000256" key="5">
    <source>
        <dbReference type="ARBA" id="ARBA00022692"/>
    </source>
</evidence>
<feature type="domain" description="Peptidase S54 rhomboid" evidence="12">
    <location>
        <begin position="319"/>
        <end position="436"/>
    </location>
</feature>
<comment type="catalytic activity">
    <reaction evidence="1 10">
        <text>Cleaves type-1 transmembrane domains using a catalytic dyad composed of serine and histidine that are contributed by different transmembrane domains.</text>
        <dbReference type="EC" id="3.4.21.105"/>
    </reaction>
</comment>
<evidence type="ECO:0000256" key="7">
    <source>
        <dbReference type="ARBA" id="ARBA00022825"/>
    </source>
</evidence>
<gene>
    <name evidence="13" type="primary">ABSGL_14096.1 scaffold 14385</name>
</gene>
<accession>A0A163KIZ7</accession>
<evidence type="ECO:0000256" key="10">
    <source>
        <dbReference type="RuleBase" id="RU362115"/>
    </source>
</evidence>
<keyword evidence="14" id="KW-1185">Reference proteome</keyword>
<comment type="subcellular location">
    <subcellularLocation>
        <location evidence="2 10">Membrane</location>
        <topology evidence="2 10">Multi-pass membrane protein</topology>
    </subcellularLocation>
</comment>
<dbReference type="Gene3D" id="1.20.1540.10">
    <property type="entry name" value="Rhomboid-like"/>
    <property type="match status" value="1"/>
</dbReference>
<keyword evidence="7 10" id="KW-0720">Serine protease</keyword>
<feature type="transmembrane region" description="Helical" evidence="10">
    <location>
        <begin position="384"/>
        <end position="404"/>
    </location>
</feature>
<keyword evidence="6 10" id="KW-0378">Hydrolase</keyword>
<dbReference type="GO" id="GO:0004252">
    <property type="term" value="F:serine-type endopeptidase activity"/>
    <property type="evidence" value="ECO:0007669"/>
    <property type="project" value="InterPro"/>
</dbReference>
<dbReference type="STRING" id="4829.A0A163KIZ7"/>
<feature type="transmembrane region" description="Helical" evidence="10">
    <location>
        <begin position="360"/>
        <end position="378"/>
    </location>
</feature>
<sequence length="508" mass="56963">MNQHFLSKLKQKIRSSNRSNSSLMLPIQRIDSPDLTPEFHHRDEHLHLYYNRRAKEVQPMFLDHQSHRHESAITMDSEVQQVNQRVSKAENPYQDADNRKSKRYGGVLLEYKRGGLRSTIRSLLPLPISKKRESDDRIYLVSEKDRKAFDSGTESEDASFIQTPPAAFSPTCPAPSTHPPKPILSKKSTENLHSRFDTAPRRQCLPFFSYMFAIGSLVLLIYNIWVFKINYGTIISLSPFNIMLGPNTETFVQSGALFIPCMRSSQEEYQCATKNGQPVALTPPAWRYTLQSGLQGEGGTPCSIQDLCGMTPIAQDYSNQFYRFATAIAVHGGIVQWVVNMAVLLSFGVSVERRLNSLRFALTWIVSGSFGYMFAALFLDKSTALMGCFGSMNGIFGLALVNLYHMTKSDRITSTFLLKLILLIGLGMVLGYTPGRTDGRYLIWYCAYANSYEHPNEQKRLAPYDVIPDTGPPHLGGIILPRAAKVLLWPKSDEGNATPPSSILSISA</sequence>
<protein>
    <recommendedName>
        <fullName evidence="10">Rhomboid-type serine protease</fullName>
        <ecNumber evidence="10">3.4.21.105</ecNumber>
    </recommendedName>
</protein>
<keyword evidence="5 10" id="KW-0812">Transmembrane</keyword>
<organism evidence="13">
    <name type="scientific">Absidia glauca</name>
    <name type="common">Pin mould</name>
    <dbReference type="NCBI Taxonomy" id="4829"/>
    <lineage>
        <taxon>Eukaryota</taxon>
        <taxon>Fungi</taxon>
        <taxon>Fungi incertae sedis</taxon>
        <taxon>Mucoromycota</taxon>
        <taxon>Mucoromycotina</taxon>
        <taxon>Mucoromycetes</taxon>
        <taxon>Mucorales</taxon>
        <taxon>Cunninghamellaceae</taxon>
        <taxon>Absidia</taxon>
    </lineage>
</organism>
<name>A0A163KIZ7_ABSGL</name>
<dbReference type="InterPro" id="IPR035952">
    <property type="entry name" value="Rhomboid-like_sf"/>
</dbReference>
<comment type="caution">
    <text evidence="10">Lacks conserved residue(s) required for the propagation of feature annotation.</text>
</comment>
<feature type="region of interest" description="Disordered" evidence="11">
    <location>
        <begin position="169"/>
        <end position="189"/>
    </location>
</feature>
<evidence type="ECO:0000256" key="4">
    <source>
        <dbReference type="ARBA" id="ARBA00022670"/>
    </source>
</evidence>
<evidence type="ECO:0000313" key="13">
    <source>
        <dbReference type="EMBL" id="SAM08433.1"/>
    </source>
</evidence>
<keyword evidence="4 10" id="KW-0645">Protease</keyword>
<dbReference type="InParanoid" id="A0A163KIZ7"/>
<dbReference type="GO" id="GO:0006508">
    <property type="term" value="P:proteolysis"/>
    <property type="evidence" value="ECO:0007669"/>
    <property type="project" value="UniProtKB-KW"/>
</dbReference>
<dbReference type="PANTHER" id="PTHR22936">
    <property type="entry name" value="RHOMBOID-RELATED"/>
    <property type="match status" value="1"/>
</dbReference>